<dbReference type="AlphaFoldDB" id="A0A2M3ZR82"/>
<accession>A0A2M3ZR82</accession>
<keyword evidence="1" id="KW-0812">Transmembrane</keyword>
<feature type="transmembrane region" description="Helical" evidence="1">
    <location>
        <begin position="20"/>
        <end position="40"/>
    </location>
</feature>
<evidence type="ECO:0000313" key="2">
    <source>
        <dbReference type="EMBL" id="MBW30950.1"/>
    </source>
</evidence>
<keyword evidence="1" id="KW-0472">Membrane</keyword>
<proteinExistence type="predicted"/>
<reference evidence="2" key="1">
    <citation type="submission" date="2018-01" db="EMBL/GenBank/DDBJ databases">
        <title>An insight into the sialome of Amazonian anophelines.</title>
        <authorList>
            <person name="Ribeiro J.M."/>
            <person name="Scarpassa V."/>
            <person name="Calvo E."/>
        </authorList>
    </citation>
    <scope>NUCLEOTIDE SEQUENCE</scope>
    <source>
        <tissue evidence="2">Salivary glands</tissue>
    </source>
</reference>
<protein>
    <submittedName>
        <fullName evidence="2">Putative secreted peptide</fullName>
    </submittedName>
</protein>
<dbReference type="EMBL" id="GGFM01010199">
    <property type="protein sequence ID" value="MBW30950.1"/>
    <property type="molecule type" value="Transcribed_RNA"/>
</dbReference>
<name>A0A2M3ZR82_9DIPT</name>
<organism evidence="2">
    <name type="scientific">Anopheles braziliensis</name>
    <dbReference type="NCBI Taxonomy" id="58242"/>
    <lineage>
        <taxon>Eukaryota</taxon>
        <taxon>Metazoa</taxon>
        <taxon>Ecdysozoa</taxon>
        <taxon>Arthropoda</taxon>
        <taxon>Hexapoda</taxon>
        <taxon>Insecta</taxon>
        <taxon>Pterygota</taxon>
        <taxon>Neoptera</taxon>
        <taxon>Endopterygota</taxon>
        <taxon>Diptera</taxon>
        <taxon>Nematocera</taxon>
        <taxon>Culicoidea</taxon>
        <taxon>Culicidae</taxon>
        <taxon>Anophelinae</taxon>
        <taxon>Anopheles</taxon>
    </lineage>
</organism>
<sequence length="133" mass="15287">MSLAPRRLHYMIVLVLLRPGTFAVLLPFRAALSLAVLLLLPYGHRFLQLVDGEVNGFEARLAMWRADRDDHGCLLHRYRAQPMVDTDVDHVRPSTAYLLAQVVHGFQGHRLVRLVLQQHHGFPFKVVPRRAHE</sequence>
<evidence type="ECO:0000256" key="1">
    <source>
        <dbReference type="SAM" id="Phobius"/>
    </source>
</evidence>
<keyword evidence="1" id="KW-1133">Transmembrane helix</keyword>